<dbReference type="Proteomes" id="UP001558613">
    <property type="component" value="Unassembled WGS sequence"/>
</dbReference>
<accession>A0ABR3NDH6</accession>
<dbReference type="PANTHER" id="PTHR11505">
    <property type="entry name" value="L1 TRANSPOSABLE ELEMENT-RELATED"/>
    <property type="match status" value="1"/>
</dbReference>
<dbReference type="InterPro" id="IPR042566">
    <property type="entry name" value="L1_C"/>
</dbReference>
<feature type="region of interest" description="Disordered" evidence="2">
    <location>
        <begin position="1"/>
        <end position="38"/>
    </location>
</feature>
<keyword evidence="1" id="KW-0175">Coiled coil</keyword>
<evidence type="ECO:0000313" key="3">
    <source>
        <dbReference type="EMBL" id="KAL1275021.1"/>
    </source>
</evidence>
<dbReference type="Gene3D" id="3.30.250.20">
    <property type="entry name" value="L1 transposable element, C-terminal domain"/>
    <property type="match status" value="1"/>
</dbReference>
<feature type="coiled-coil region" evidence="1">
    <location>
        <begin position="120"/>
        <end position="154"/>
    </location>
</feature>
<name>A0ABR3NDH6_9TELE</name>
<evidence type="ECO:0000313" key="4">
    <source>
        <dbReference type="Proteomes" id="UP001558613"/>
    </source>
</evidence>
<organism evidence="3 4">
    <name type="scientific">Cirrhinus molitorella</name>
    <name type="common">mud carp</name>
    <dbReference type="NCBI Taxonomy" id="172907"/>
    <lineage>
        <taxon>Eukaryota</taxon>
        <taxon>Metazoa</taxon>
        <taxon>Chordata</taxon>
        <taxon>Craniata</taxon>
        <taxon>Vertebrata</taxon>
        <taxon>Euteleostomi</taxon>
        <taxon>Actinopterygii</taxon>
        <taxon>Neopterygii</taxon>
        <taxon>Teleostei</taxon>
        <taxon>Ostariophysi</taxon>
        <taxon>Cypriniformes</taxon>
        <taxon>Cyprinidae</taxon>
        <taxon>Labeoninae</taxon>
        <taxon>Labeonini</taxon>
        <taxon>Cirrhinus</taxon>
    </lineage>
</organism>
<dbReference type="EMBL" id="JAYMGO010000005">
    <property type="protein sequence ID" value="KAL1275021.1"/>
    <property type="molecule type" value="Genomic_DNA"/>
</dbReference>
<keyword evidence="4" id="KW-1185">Reference proteome</keyword>
<dbReference type="InterPro" id="IPR004244">
    <property type="entry name" value="Transposase_22"/>
</dbReference>
<sequence>MAANLRKYKYSGSTGARPEASGQSSAGRPVTPTRRPEDMTMDFEVLKADILSSLRTDISSVIKQELKNALAEDFDAIKSELQAMRSEITSNAAAMRSDIEQMKANIKDVEGGLSTWSDEMVTLQTTVTKLTSQVDDLKEKCEDMEGRMRRGNIRITGIPEQPGSSTPTSVSKFLKEMLQMDREVKIDRSHRSLGPRKPGDKPCTIIAKLHYDGDCMEILRKARERAPLSYNGNQITIFPDYTASVARARAAFGDVRRALRGRQGVRYGLLFPARLRISHDGEEREFRIASEAMDYVKRNILSETQSNV</sequence>
<comment type="caution">
    <text evidence="3">The sequence shown here is derived from an EMBL/GenBank/DDBJ whole genome shotgun (WGS) entry which is preliminary data.</text>
</comment>
<evidence type="ECO:0000256" key="2">
    <source>
        <dbReference type="SAM" id="MobiDB-lite"/>
    </source>
</evidence>
<gene>
    <name evidence="3" type="ORF">QQF64_027835</name>
</gene>
<proteinExistence type="predicted"/>
<reference evidence="3 4" key="1">
    <citation type="submission" date="2023-09" db="EMBL/GenBank/DDBJ databases">
        <authorList>
            <person name="Wang M."/>
        </authorList>
    </citation>
    <scope>NUCLEOTIDE SEQUENCE [LARGE SCALE GENOMIC DNA]</scope>
    <source>
        <strain evidence="3">GT-2023</strain>
        <tissue evidence="3">Liver</tissue>
    </source>
</reference>
<protein>
    <recommendedName>
        <fullName evidence="5">L1 transposable element RRM domain-containing protein</fullName>
    </recommendedName>
</protein>
<evidence type="ECO:0000256" key="1">
    <source>
        <dbReference type="SAM" id="Coils"/>
    </source>
</evidence>
<evidence type="ECO:0008006" key="5">
    <source>
        <dbReference type="Google" id="ProtNLM"/>
    </source>
</evidence>
<dbReference type="Gene3D" id="1.20.5.340">
    <property type="match status" value="1"/>
</dbReference>